<feature type="transmembrane region" description="Helical" evidence="1">
    <location>
        <begin position="188"/>
        <end position="206"/>
    </location>
</feature>
<keyword evidence="4" id="KW-1185">Reference proteome</keyword>
<evidence type="ECO:0000259" key="2">
    <source>
        <dbReference type="Pfam" id="PF25231"/>
    </source>
</evidence>
<dbReference type="Pfam" id="PF25231">
    <property type="entry name" value="DUF7847"/>
    <property type="match status" value="1"/>
</dbReference>
<dbReference type="RefSeq" id="WP_247416392.1">
    <property type="nucleotide sequence ID" value="NZ_JALLGW010000001.1"/>
</dbReference>
<reference evidence="3 4" key="1">
    <citation type="journal article" date="2019" name="Int. J. Syst. Evol. Microbiol.">
        <title>The Global Catalogue of Microorganisms (GCM) 10K type strain sequencing project: providing services to taxonomists for standard genome sequencing and annotation.</title>
        <authorList>
            <consortium name="The Broad Institute Genomics Platform"/>
            <consortium name="The Broad Institute Genome Sequencing Center for Infectious Disease"/>
            <person name="Wu L."/>
            <person name="Ma J."/>
        </authorList>
    </citation>
    <scope>NUCLEOTIDE SEQUENCE [LARGE SCALE GENOMIC DNA]</scope>
    <source>
        <strain evidence="3 4">CGMCC 1.12543</strain>
    </source>
</reference>
<dbReference type="Proteomes" id="UP001596099">
    <property type="component" value="Unassembled WGS sequence"/>
</dbReference>
<accession>A0ABD5RPW6</accession>
<feature type="transmembrane region" description="Helical" evidence="1">
    <location>
        <begin position="218"/>
        <end position="243"/>
    </location>
</feature>
<evidence type="ECO:0000313" key="4">
    <source>
        <dbReference type="Proteomes" id="UP001596099"/>
    </source>
</evidence>
<keyword evidence="1" id="KW-1133">Transmembrane helix</keyword>
<keyword evidence="1" id="KW-0472">Membrane</keyword>
<dbReference type="AlphaFoldDB" id="A0ABD5RPW6"/>
<organism evidence="3 4">
    <name type="scientific">Halomarina salina</name>
    <dbReference type="NCBI Taxonomy" id="1872699"/>
    <lineage>
        <taxon>Archaea</taxon>
        <taxon>Methanobacteriati</taxon>
        <taxon>Methanobacteriota</taxon>
        <taxon>Stenosarchaea group</taxon>
        <taxon>Halobacteria</taxon>
        <taxon>Halobacteriales</taxon>
        <taxon>Natronomonadaceae</taxon>
        <taxon>Halomarina</taxon>
    </lineage>
</organism>
<evidence type="ECO:0000256" key="1">
    <source>
        <dbReference type="SAM" id="Phobius"/>
    </source>
</evidence>
<dbReference type="InterPro" id="IPR057169">
    <property type="entry name" value="DUF7847"/>
</dbReference>
<name>A0ABD5RPW6_9EURY</name>
<keyword evidence="1" id="KW-0812">Transmembrane</keyword>
<feature type="transmembrane region" description="Helical" evidence="1">
    <location>
        <begin position="21"/>
        <end position="39"/>
    </location>
</feature>
<proteinExistence type="predicted"/>
<feature type="transmembrane region" description="Helical" evidence="1">
    <location>
        <begin position="128"/>
        <end position="161"/>
    </location>
</feature>
<dbReference type="EMBL" id="JBHSQH010000001">
    <property type="protein sequence ID" value="MFC5972701.1"/>
    <property type="molecule type" value="Genomic_DNA"/>
</dbReference>
<feature type="domain" description="DUF7847" evidence="2">
    <location>
        <begin position="3"/>
        <end position="246"/>
    </location>
</feature>
<gene>
    <name evidence="3" type="ORF">ACFPYI_15295</name>
</gene>
<sequence>MSLQIGSALRYGFDRLFERNGLLLVGLFVLAGLFAAVAGQTLSQVLFDWIVQQTWYQEAVAEVGEGPLLPESAGPFAVSDSPLVAGVLLTASVFVSEAIRVISDRTFVSDATETLYQPERNLGRATLFGFVAGLIAVVATGIGLVLLIVPGIFIALCLYFVRQEIAVFDKGPIAALEGSWALTKGHRLNLLGLAVVLEILSIIANRGTNIVFGSVSPVVATVVSTVIGAFLVAYASATVAGAYRQLLGMKRPDSEFALSSFGDPYGDIDEEWR</sequence>
<comment type="caution">
    <text evidence="3">The sequence shown here is derived from an EMBL/GenBank/DDBJ whole genome shotgun (WGS) entry which is preliminary data.</text>
</comment>
<evidence type="ECO:0000313" key="3">
    <source>
        <dbReference type="EMBL" id="MFC5972701.1"/>
    </source>
</evidence>
<protein>
    <recommendedName>
        <fullName evidence="2">DUF7847 domain-containing protein</fullName>
    </recommendedName>
</protein>